<gene>
    <name evidence="1" type="ORF">HPB50_020755</name>
</gene>
<sequence length="605" mass="67315">MARPDVIAIQETHAEDRPTLPGYRAHACPPSTRTCGKGAAQGVSPTTSKGRDLLEDATEAEFTLLTNPAHPSRIGTSAARDTNPDLAFAMLPDGGTARWKNTGINLGSDHFIIEIELPLAHLNGNPNRSKSTTHKLVDWSKFRNTELGNIDNIDDWRSLQKRWRRQRHKRKLRKKIAELGREIERYSRQLCSQQWFALCRQADGQLHRGGTWKLLRQLMDETKSCEYQRTRMAQILHTTARQLGEEEMYKRLNERYLPITTKIDAAIRKAYTGALGLLPGTKTTALLSLGAHNTLSEISEAQRASQLSRLSSTAAGRRLLDRVGLLPPGERVGTGPYGELEEQVPLSDETARKVIVYPLPKNTDPERDEGRRAARAVALARQHQRDESAVYVDAARYPRRRNAFAAVVVRATTGELLTASTVRARTAGQAEEVAIALAMGLPGTRTVLSDSKSAIKNFARGTVWQGTERLVRSIEATRTARGAAAGPTIALKWFPAHMGRQLAPDIKNRNEEADAAARGFITCRTAAVRPSETSGEDRKEDFEPLTDYGVILAVYREVRRAFPPPHRELPRAEAVKFRQLQTECVLTPALAPRHVRGRKVQCVRT</sequence>
<evidence type="ECO:0000313" key="2">
    <source>
        <dbReference type="Proteomes" id="UP000821845"/>
    </source>
</evidence>
<proteinExistence type="predicted"/>
<reference evidence="1" key="1">
    <citation type="submission" date="2020-05" db="EMBL/GenBank/DDBJ databases">
        <title>Large-scale comparative analyses of tick genomes elucidate their genetic diversity and vector capacities.</title>
        <authorList>
            <person name="Jia N."/>
            <person name="Wang J."/>
            <person name="Shi W."/>
            <person name="Du L."/>
            <person name="Sun Y."/>
            <person name="Zhan W."/>
            <person name="Jiang J."/>
            <person name="Wang Q."/>
            <person name="Zhang B."/>
            <person name="Ji P."/>
            <person name="Sakyi L.B."/>
            <person name="Cui X."/>
            <person name="Yuan T."/>
            <person name="Jiang B."/>
            <person name="Yang W."/>
            <person name="Lam T.T.-Y."/>
            <person name="Chang Q."/>
            <person name="Ding S."/>
            <person name="Wang X."/>
            <person name="Zhu J."/>
            <person name="Ruan X."/>
            <person name="Zhao L."/>
            <person name="Wei J."/>
            <person name="Que T."/>
            <person name="Du C."/>
            <person name="Cheng J."/>
            <person name="Dai P."/>
            <person name="Han X."/>
            <person name="Huang E."/>
            <person name="Gao Y."/>
            <person name="Liu J."/>
            <person name="Shao H."/>
            <person name="Ye R."/>
            <person name="Li L."/>
            <person name="Wei W."/>
            <person name="Wang X."/>
            <person name="Wang C."/>
            <person name="Yang T."/>
            <person name="Huo Q."/>
            <person name="Li W."/>
            <person name="Guo W."/>
            <person name="Chen H."/>
            <person name="Zhou L."/>
            <person name="Ni X."/>
            <person name="Tian J."/>
            <person name="Zhou Y."/>
            <person name="Sheng Y."/>
            <person name="Liu T."/>
            <person name="Pan Y."/>
            <person name="Xia L."/>
            <person name="Li J."/>
            <person name="Zhao F."/>
            <person name="Cao W."/>
        </authorList>
    </citation>
    <scope>NUCLEOTIDE SEQUENCE</scope>
    <source>
        <strain evidence="1">Hyas-2018</strain>
    </source>
</reference>
<accession>A0ACB7RMX7</accession>
<name>A0ACB7RMX7_HYAAI</name>
<comment type="caution">
    <text evidence="1">The sequence shown here is derived from an EMBL/GenBank/DDBJ whole genome shotgun (WGS) entry which is preliminary data.</text>
</comment>
<dbReference type="Proteomes" id="UP000821845">
    <property type="component" value="Chromosome 9"/>
</dbReference>
<evidence type="ECO:0000313" key="1">
    <source>
        <dbReference type="EMBL" id="KAH6923031.1"/>
    </source>
</evidence>
<keyword evidence="2" id="KW-1185">Reference proteome</keyword>
<dbReference type="EMBL" id="CM023489">
    <property type="protein sequence ID" value="KAH6923031.1"/>
    <property type="molecule type" value="Genomic_DNA"/>
</dbReference>
<protein>
    <submittedName>
        <fullName evidence="1">Uncharacterized protein</fullName>
    </submittedName>
</protein>
<organism evidence="1 2">
    <name type="scientific">Hyalomma asiaticum</name>
    <name type="common">Tick</name>
    <dbReference type="NCBI Taxonomy" id="266040"/>
    <lineage>
        <taxon>Eukaryota</taxon>
        <taxon>Metazoa</taxon>
        <taxon>Ecdysozoa</taxon>
        <taxon>Arthropoda</taxon>
        <taxon>Chelicerata</taxon>
        <taxon>Arachnida</taxon>
        <taxon>Acari</taxon>
        <taxon>Parasitiformes</taxon>
        <taxon>Ixodida</taxon>
        <taxon>Ixodoidea</taxon>
        <taxon>Ixodidae</taxon>
        <taxon>Hyalomminae</taxon>
        <taxon>Hyalomma</taxon>
    </lineage>
</organism>